<reference evidence="2 3" key="1">
    <citation type="submission" date="2014-10" db="EMBL/GenBank/DDBJ databases">
        <title>Kaistella jeonii genome.</title>
        <authorList>
            <person name="Clayton J.T."/>
            <person name="Newman J.D."/>
        </authorList>
    </citation>
    <scope>NUCLEOTIDE SEQUENCE [LARGE SCALE GENOMIC DNA]</scope>
    <source>
        <strain evidence="2 3">DSM 17048</strain>
    </source>
</reference>
<dbReference type="EMBL" id="JSYL01000013">
    <property type="protein sequence ID" value="KIA87913.1"/>
    <property type="molecule type" value="Genomic_DNA"/>
</dbReference>
<dbReference type="Proteomes" id="UP000031473">
    <property type="component" value="Unassembled WGS sequence"/>
</dbReference>
<sequence>MKKFTAIALLSIALISCKKETKTVTKVDPTTGKTISVEVPVVDSTKTVEQPVETMAIKDSSGVYKQTFKLEKGKTYPLTTFQKDVQTMTAPDGKTQSGTSETTDEMTFTVDNFDKGIYDITIDLLGKKNSQNANGKSIVVDTKLAEPKEDQLKMMWKVNKGLVGNKLNMKMTENGKVISITGFEPVYTKVASSVGSVIKDAKQKEAFLKSFKGSFNEKVLKDQFTKNLNLIPAKGAKIGEKWTQTENATPDGKIKLSTNYTIKSVENGVVNIGVSGGIPRKSDKKTQEGVTRSMSSELTQNGTIALDQKTGWVKNQNIAVKTSQSETLSDGKQTQTMKSVSNSTVIVNPAK</sequence>
<dbReference type="OrthoDB" id="1143169at2"/>
<feature type="compositionally biased region" description="Polar residues" evidence="1">
    <location>
        <begin position="288"/>
        <end position="298"/>
    </location>
</feature>
<evidence type="ECO:0000313" key="2">
    <source>
        <dbReference type="EMBL" id="KIA87913.1"/>
    </source>
</evidence>
<feature type="region of interest" description="Disordered" evidence="1">
    <location>
        <begin position="279"/>
        <end position="298"/>
    </location>
</feature>
<keyword evidence="3" id="KW-1185">Reference proteome</keyword>
<name>A0A0C1F7Q8_9FLAO</name>
<feature type="region of interest" description="Disordered" evidence="1">
    <location>
        <begin position="324"/>
        <end position="351"/>
    </location>
</feature>
<dbReference type="InterPro" id="IPR046230">
    <property type="entry name" value="DUF6263"/>
</dbReference>
<proteinExistence type="predicted"/>
<dbReference type="PROSITE" id="PS51257">
    <property type="entry name" value="PROKAR_LIPOPROTEIN"/>
    <property type="match status" value="1"/>
</dbReference>
<comment type="caution">
    <text evidence="2">The sequence shown here is derived from an EMBL/GenBank/DDBJ whole genome shotgun (WGS) entry which is preliminary data.</text>
</comment>
<dbReference type="RefSeq" id="WP_039354315.1">
    <property type="nucleotide sequence ID" value="NZ_FOLA01000014.1"/>
</dbReference>
<evidence type="ECO:0008006" key="4">
    <source>
        <dbReference type="Google" id="ProtNLM"/>
    </source>
</evidence>
<gene>
    <name evidence="2" type="ORF">OA86_13420</name>
</gene>
<evidence type="ECO:0000256" key="1">
    <source>
        <dbReference type="SAM" id="MobiDB-lite"/>
    </source>
</evidence>
<protein>
    <recommendedName>
        <fullName evidence="4">Lipoprotein</fullName>
    </recommendedName>
</protein>
<evidence type="ECO:0000313" key="3">
    <source>
        <dbReference type="Proteomes" id="UP000031473"/>
    </source>
</evidence>
<dbReference type="Pfam" id="PF19777">
    <property type="entry name" value="DUF6263"/>
    <property type="match status" value="1"/>
</dbReference>
<accession>A0A0C1F7Q8</accession>
<organism evidence="2 3">
    <name type="scientific">Kaistella jeonii</name>
    <dbReference type="NCBI Taxonomy" id="266749"/>
    <lineage>
        <taxon>Bacteria</taxon>
        <taxon>Pseudomonadati</taxon>
        <taxon>Bacteroidota</taxon>
        <taxon>Flavobacteriia</taxon>
        <taxon>Flavobacteriales</taxon>
        <taxon>Weeksellaceae</taxon>
        <taxon>Chryseobacterium group</taxon>
        <taxon>Kaistella</taxon>
    </lineage>
</organism>
<dbReference type="AlphaFoldDB" id="A0A0C1F7Q8"/>
<dbReference type="STRING" id="266749.SAMN05421876_11433"/>